<dbReference type="Pfam" id="PF04357">
    <property type="entry name" value="TamB"/>
    <property type="match status" value="1"/>
</dbReference>
<evidence type="ECO:0000256" key="2">
    <source>
        <dbReference type="ARBA" id="ARBA00022692"/>
    </source>
</evidence>
<dbReference type="GO" id="GO:0005886">
    <property type="term" value="C:plasma membrane"/>
    <property type="evidence" value="ECO:0007669"/>
    <property type="project" value="InterPro"/>
</dbReference>
<evidence type="ECO:0000313" key="8">
    <source>
        <dbReference type="Proteomes" id="UP000199223"/>
    </source>
</evidence>
<keyword evidence="2" id="KW-0812">Transmembrane</keyword>
<dbReference type="STRING" id="856736.SAMN04488058_101427"/>
<keyword evidence="4" id="KW-0472">Membrane</keyword>
<feature type="domain" description="Translocation and assembly module TamB C-terminal" evidence="6">
    <location>
        <begin position="3214"/>
        <end position="3638"/>
    </location>
</feature>
<evidence type="ECO:0000256" key="5">
    <source>
        <dbReference type="SAM" id="MobiDB-lite"/>
    </source>
</evidence>
<proteinExistence type="predicted"/>
<dbReference type="InterPro" id="IPR007452">
    <property type="entry name" value="TamB_C"/>
</dbReference>
<keyword evidence="8" id="KW-1185">Reference proteome</keyword>
<sequence length="3652" mass="370765">MLVGTGLLLGTLVAVPQLFGGLLLNRYGEQLGLSAERVSGPLWAPKLSGAALKSGGVDVKAGEVRASVAGVDFADRTLRLNVVVKRADIALKLADLVGQGGATAGPGGGWKTVLSSVRVESSRVTVDGRGLNVPPLDLRVDSDETGALAVTGRTPDGELSARVQVGEQAGTNTYTVNFSADARVLRHYWKGVEAGRITGRYLFGAGPIRGDLNLTGGVLRVPEAGFVEVRGVSGSAQHRGDAISVGLAGRGWNGPVTARGGVDLAAQHWTVTADATPTIAGLAEALNTVGQGDLKLRVTAQGWSDVRVKGYAKANGQFAGVPFQNARAEYTFLNRAQASAPEANDLAFSATTKVAGVQALRGRWAFGRAGEASWKGDLAGRPLDLMGRIDARNLVRVIGSGFGGPLAGTYALGTGQIDAALSPDYGAARARVELSGTPNDLRARVSDGQAGPFALAGTARFGPAGLSADLGTGLGPDRGTVRLDLDRAFQGTWQARDLSASGFTVSGGGRVNFQSGDLGGTLRAELPGVDRALSGPVQANFLKQTGSFVAGDQRLGWQGEAFTLRARDLGVLGGTRVDGDVTLTTDLRATGVLTARGGGYDLRADLRGERARLRGTAGGVTVLADADVRAPFRTAAQIQGAGVAGVLSVTPAGAVNFTLDTLGARASGVIQGQNWDATGRVNLAALRPLLPEGVRTSFPDLSGTLDLGLAGLGGSAQLAAEVGVGADRARLAGTLTRQPGSAPGGALGADLRATVPLNGEEVLARLSGQVYPRVEVSGTAQALGQTLRAVVSGPYDALRATVQGRTGELSFGGVSVPAQAVNLRATLTPGLRAEGRWGELDVTYDGESGLVRVTGAQTLTAFGQTGQVRGRATWGPNFQGAVEARGTLDQYTLVARGPWQGLNVLVTDAEGLEARGTASLPSGRYDVRVRGPLQLPGQPGPLTVDGTVQGRGSEPRGVIAVRDGAGGRGTLRLNGFNDLDLQAAGLTLAGQKLSGTLQARGGVLSGRLRAGPLDVVAGGGRIQATGNFGGQRLTASGKLTLPATLSDLRVNVDGPYFSARATGGVADLRGSVTLKAQRLGADAARLVIPAQSYPLRASVTGARATVGGLIYQSGRWGGGLSAAYTLQTPGTRRAGLVRLAGSGETLAALPSGPLSGRVNLLPALGGTLSAPLSPFLTALPAEVRAELQAGDLVARIGAAGADLALRGSRYQGSPLRLAGRFDWAGGGFGARGVLSHRDLSLPLAYDGRNLAVTNARLAGRLLRPLLPGAAGELGLSLSLPGLDPARASGRLRVGLRAAGQTVGGDLRLVGGLLSGELNAGPLRLVADRGALGLRGTFAEHELRASGQLRGLTRLGALRVGVSGPYLTAAASGPLGDLRGTLNLREQRFGSGAAELRLPAQSFPLSASVTELSAEVGGLSYQGGRWKGGLNAAYALQTGRHNRRGTLRLAGGGTVLAALPSGPVTGRVGLLPDLGGTLRTSAAPLAAALPAEVRAELQAGDLVARVSAGGADVTLQGARYLAAPLGLSGALNWQGALRAQGLLTHRSTRIPVTFTGGDLRVTGARLGAESLTPLLPGEAAAGVRGQATLDLTVPDLDLTRAAGQARVDLRTQDQQGQGQGAQGQRAQGTVTLVGGQLGADLQSTLGAQALTVRGAVYPRADATVQFGDVRATVRGDARTRLTVQAAGEYEGQQIALSATGEELTRRVARAEVSGSVAGVNVAASLRRGAGEGLAAWKVGGTLAAPDLRALANTQGRVSATLGGSLADLVVGASGEVAGVTFTAPARYAGGVLRVQGASAQFAQGEARASGTLFPRLDLSARASLNDLLPGEYTAQVGGSLAKPDVRAQGRLTQGVQGVDAAGTALSARWLGPDWKLDLSGEKLAGTVRGQLGSGAVGGLQSARLSLQTAYRSGDTRVNVSGPLGWNVREGWSGGVRLTGDVPGGALDAVADGRGALALAGTLGQGETQASFTGTLPAALPLRPAGTLNLTRLDAGAFWGRAGQLRASGALTLGGAGWNTLQANFAGRLDDAAGELSGAVVARYAGGDLNASLTGPRVTGRAALVSGRYDLALKSQPLRLARLLPGELDVDALTFGGQVTARGTLAGGPEEVLLENVALRGEQGDVGPFTLFGSAQYRPARTGSAAPETLSAELRGSLRGGTVSASGALPDGLRVQVRGVQTAFQDAASFGTGAVNADLTFAGVVRDPVVSGRVTGRIRTEAGVFDPVLTLSGRAARPSVTARVEASGEASGTLYAEAREVDFSRLASAQVPARVYGTLRSGQTLAQIDLRGTWPRLSGAVRAEGLGLEKRGLPVALDLRADGQGGYALNAGALGGAQAQLTPGTAGLLPTLAGTLNLDLRSLLGEAGGEARVTGTLGGTLAAPTLAGALTTRGLKVGGASLNDTAGTLTGTLTDLSSLRGSFSQAGEVVATLSGTDLTVRGLKARAAGSALSVRGTAGLGPSGPGPSGRAGPVADLTVETTGELAGILAAKYDRGSLSVGGTVGAQGFSAAVNVRANPYSGWSGGARVTGGPPGVLTAPLALNVGGAYRFPLVTGTGELLGAGAKVVADARGVHLRLTDGSGATANGALELRPEQGEWRWRGAASLTRPELALSVTPTGPLADPDLFVTLRRGEWRASGTASLDAADLSVSDGQREGTLRWNGQEVSADLPGLDLGRLGVAGVNGTLTASGAVSRAQTGAVTFRVAGLRAPQRVPVLGLDLAGDVSGTLTLTGGVPSVQARADLGAAGRLDLSATQTGAAGARRWTGQVQGALKQGEGTLALDVRAQGGGLSGTADVRAYPLDLAGQTVKADGELRLLGQTFTASLKGVNGLGSVSASAEGGVSDTVPALEALLGIAPTGDGYDVRALLGDLDLAELGVAPGLSGQVYGEARLSEGGGTFLLGSDAVRLGQKTLPLRVEGSQVGGSWRLRGFLDRSEFTAGLTGGEVFGQGTLQALPLGAVLAAFAGTTPGEGVVTGVARFRFPLADPLAGSASVVAERIRVSAPREEVGEGGERRTVTETLTGSGSLDYAARELRRINVQLAGAGTWDVQGQYTRQKVDVNARFTDATFTPVLRLIPGLADLAPALRGTVVLSAAGTYDRPRGLLRAEGLRGSVAGLSVQVPSFAGDLPDSGAFTAGGRVLTGGAVGTDGRIEIAGQLTLGQLSGTRATFSGLLAPQALGPLPNTTLTLRQQGVGGAGGWALEGQSRSLNPETGAGTLTLAGNLTPRLDLKLSARNYNLPLSAVYARESALSGDFALRDDGDFIRVTGAGDFARLTLGRVDAPDTLPALPTTPGAAGGNGPAPFASPLPEAYTTFPKPQTAPGVAAPTPARPLLERVLISDVVLRASGGIRVDEALARAEFTTTGLTVSGTAARPRVRGEIGAVRGSISLRENEFTVTQANVTFSGQDVFPSFVLRARGEVPSAATGQRVPILLNVRGDYRTVDGLAGVLNLTTTLSCAASGPQCRNPGTGNDYGQAELYALVATGFPDLSSLPSNLQALGTSALQTALNIFFLSELERNVARALGVDVFRLTPAVTVENGVQQVNATFTVGSYLTRELFVQYQVDLRGQGLINAAYSTPDGRFTFKVSTPLSGLNLQSVRPSFDVAYNVSPRLSFSVGIDNQAAVAAAQGVEARPESTQVRFGVTYRIGAR</sequence>
<evidence type="ECO:0000256" key="3">
    <source>
        <dbReference type="ARBA" id="ARBA00022989"/>
    </source>
</evidence>
<evidence type="ECO:0000256" key="1">
    <source>
        <dbReference type="ARBA" id="ARBA00004167"/>
    </source>
</evidence>
<evidence type="ECO:0000313" key="7">
    <source>
        <dbReference type="EMBL" id="SEI71843.1"/>
    </source>
</evidence>
<comment type="subcellular location">
    <subcellularLocation>
        <location evidence="1">Membrane</location>
        <topology evidence="1">Single-pass membrane protein</topology>
    </subcellularLocation>
</comment>
<feature type="region of interest" description="Disordered" evidence="5">
    <location>
        <begin position="3286"/>
        <end position="3327"/>
    </location>
</feature>
<name>A0A1H6SV98_9DEIO</name>
<keyword evidence="3" id="KW-1133">Transmembrane helix</keyword>
<evidence type="ECO:0000259" key="6">
    <source>
        <dbReference type="Pfam" id="PF04357"/>
    </source>
</evidence>
<dbReference type="EMBL" id="FNZA01000001">
    <property type="protein sequence ID" value="SEI71843.1"/>
    <property type="molecule type" value="Genomic_DNA"/>
</dbReference>
<evidence type="ECO:0000256" key="4">
    <source>
        <dbReference type="ARBA" id="ARBA00023136"/>
    </source>
</evidence>
<accession>A0A1H6SV98</accession>
<organism evidence="7 8">
    <name type="scientific">Deinococcus reticulitermitis</name>
    <dbReference type="NCBI Taxonomy" id="856736"/>
    <lineage>
        <taxon>Bacteria</taxon>
        <taxon>Thermotogati</taxon>
        <taxon>Deinococcota</taxon>
        <taxon>Deinococci</taxon>
        <taxon>Deinococcales</taxon>
        <taxon>Deinococcaceae</taxon>
        <taxon>Deinococcus</taxon>
    </lineage>
</organism>
<dbReference type="GO" id="GO:0009306">
    <property type="term" value="P:protein secretion"/>
    <property type="evidence" value="ECO:0007669"/>
    <property type="project" value="InterPro"/>
</dbReference>
<reference evidence="8" key="1">
    <citation type="submission" date="2016-10" db="EMBL/GenBank/DDBJ databases">
        <authorList>
            <person name="Varghese N."/>
            <person name="Submissions S."/>
        </authorList>
    </citation>
    <scope>NUCLEOTIDE SEQUENCE [LARGE SCALE GENOMIC DNA]</scope>
    <source>
        <strain evidence="8">CGMCC 1.10218</strain>
    </source>
</reference>
<gene>
    <name evidence="7" type="ORF">SAMN04488058_101427</name>
</gene>
<protein>
    <submittedName>
        <fullName evidence="7">Autotransporter translocation and assembly factor TamB</fullName>
    </submittedName>
</protein>
<dbReference type="Proteomes" id="UP000199223">
    <property type="component" value="Unassembled WGS sequence"/>
</dbReference>